<evidence type="ECO:0000313" key="5">
    <source>
        <dbReference type="Proteomes" id="UP000887561"/>
    </source>
</evidence>
<dbReference type="PROSITE" id="PS50102">
    <property type="entry name" value="RRM"/>
    <property type="match status" value="1"/>
</dbReference>
<dbReference type="Proteomes" id="UP000887561">
    <property type="component" value="Unplaced"/>
</dbReference>
<accession>A0A915M4N8</accession>
<dbReference type="SMART" id="SM00248">
    <property type="entry name" value="ANK"/>
    <property type="match status" value="2"/>
</dbReference>
<dbReference type="Pfam" id="PF12796">
    <property type="entry name" value="Ank_2"/>
    <property type="match status" value="1"/>
</dbReference>
<evidence type="ECO:0000256" key="3">
    <source>
        <dbReference type="SAM" id="MobiDB-lite"/>
    </source>
</evidence>
<dbReference type="AlphaFoldDB" id="A0A915M4N8"/>
<dbReference type="InterPro" id="IPR035979">
    <property type="entry name" value="RBD_domain_sf"/>
</dbReference>
<dbReference type="SMART" id="SM00360">
    <property type="entry name" value="RRM"/>
    <property type="match status" value="1"/>
</dbReference>
<dbReference type="InterPro" id="IPR002110">
    <property type="entry name" value="Ankyrin_rpt"/>
</dbReference>
<feature type="region of interest" description="Disordered" evidence="3">
    <location>
        <begin position="28"/>
        <end position="56"/>
    </location>
</feature>
<dbReference type="SUPFAM" id="SSF54928">
    <property type="entry name" value="RNA-binding domain, RBD"/>
    <property type="match status" value="1"/>
</dbReference>
<dbReference type="GO" id="GO:0005783">
    <property type="term" value="C:endoplasmic reticulum"/>
    <property type="evidence" value="ECO:0007669"/>
    <property type="project" value="TreeGrafter"/>
</dbReference>
<evidence type="ECO:0000313" key="6">
    <source>
        <dbReference type="WBParaSite" id="scaffold2713_cov184.g5304"/>
    </source>
</evidence>
<reference evidence="6" key="1">
    <citation type="submission" date="2022-11" db="UniProtKB">
        <authorList>
            <consortium name="WormBaseParasite"/>
        </authorList>
    </citation>
    <scope>IDENTIFICATION</scope>
</reference>
<dbReference type="InterPro" id="IPR000504">
    <property type="entry name" value="RRM_dom"/>
</dbReference>
<feature type="repeat" description="ANK" evidence="1">
    <location>
        <begin position="254"/>
        <end position="276"/>
    </location>
</feature>
<dbReference type="PANTHER" id="PTHR12349:SF4">
    <property type="entry name" value="ANKYRIN REPEAT AND LEM DOMAIN-CONTAINING PROTEIN 2"/>
    <property type="match status" value="1"/>
</dbReference>
<proteinExistence type="predicted"/>
<dbReference type="PANTHER" id="PTHR12349">
    <property type="entry name" value="ANKYRIN REPEAT AND LEM DOMAIN-CONTAINING PROTEIN 2"/>
    <property type="match status" value="1"/>
</dbReference>
<keyword evidence="5" id="KW-1185">Reference proteome</keyword>
<evidence type="ECO:0000256" key="1">
    <source>
        <dbReference type="PROSITE-ProRule" id="PRU00023"/>
    </source>
</evidence>
<keyword evidence="2" id="KW-0694">RNA-binding</keyword>
<dbReference type="SUPFAM" id="SSF48403">
    <property type="entry name" value="Ankyrin repeat"/>
    <property type="match status" value="1"/>
</dbReference>
<name>A0A915M4N8_MELJA</name>
<dbReference type="GO" id="GO:0051721">
    <property type="term" value="F:protein phosphatase 2A binding"/>
    <property type="evidence" value="ECO:0007669"/>
    <property type="project" value="TreeGrafter"/>
</dbReference>
<dbReference type="Gene3D" id="1.25.40.20">
    <property type="entry name" value="Ankyrin repeat-containing domain"/>
    <property type="match status" value="1"/>
</dbReference>
<sequence length="377" mass="42657">MGNYISRYWSTSLPQPTITDTKNLDALDPNSNASKCSQNEQGSPEKLNSQIESDLPPTFVTPKIKRTNSKIFAAYVPDSPERYAFHNFNELKSFLDSPVGKRKGTRFKRCQDENDFDSFYNEQLSASTCTEDNNSSSSSIEQDLPYKEIPARRLTDFRVAIEKGDHVKFDELLSESPRFLVNTSNDLPTIIQIGNRYNALHVACRASNFVAVQKILNFICDKAWLTNAYSTDTCVIERSANLLDAMLNTPDKLQNYTPLHYACKMANFEIVDALLNFRVCKREPINKDKTLSIMVTPGRIIFIGNIPYNTTENELADICANYGAVRDVRILPSFPDADRPSVGFAEFQDQKEAENAIRNMNDFEINGHLLLVKRTGN</sequence>
<organism evidence="5 6">
    <name type="scientific">Meloidogyne javanica</name>
    <name type="common">Root-knot nematode worm</name>
    <dbReference type="NCBI Taxonomy" id="6303"/>
    <lineage>
        <taxon>Eukaryota</taxon>
        <taxon>Metazoa</taxon>
        <taxon>Ecdysozoa</taxon>
        <taxon>Nematoda</taxon>
        <taxon>Chromadorea</taxon>
        <taxon>Rhabditida</taxon>
        <taxon>Tylenchina</taxon>
        <taxon>Tylenchomorpha</taxon>
        <taxon>Tylenchoidea</taxon>
        <taxon>Meloidogynidae</taxon>
        <taxon>Meloidogyninae</taxon>
        <taxon>Meloidogyne</taxon>
        <taxon>Meloidogyne incognita group</taxon>
    </lineage>
</organism>
<protein>
    <submittedName>
        <fullName evidence="6">RRM domain-containing protein</fullName>
    </submittedName>
</protein>
<dbReference type="PROSITE" id="PS50088">
    <property type="entry name" value="ANK_REPEAT"/>
    <property type="match status" value="1"/>
</dbReference>
<dbReference type="WBParaSite" id="scaffold2713_cov184.g5304">
    <property type="protein sequence ID" value="scaffold2713_cov184.g5304"/>
    <property type="gene ID" value="scaffold2713_cov184.g5304"/>
</dbReference>
<dbReference type="GO" id="GO:0003723">
    <property type="term" value="F:RNA binding"/>
    <property type="evidence" value="ECO:0007669"/>
    <property type="project" value="UniProtKB-UniRule"/>
</dbReference>
<dbReference type="Gene3D" id="3.30.70.330">
    <property type="match status" value="1"/>
</dbReference>
<feature type="domain" description="RRM" evidence="4">
    <location>
        <begin position="299"/>
        <end position="377"/>
    </location>
</feature>
<dbReference type="Pfam" id="PF00076">
    <property type="entry name" value="RRM_1"/>
    <property type="match status" value="1"/>
</dbReference>
<dbReference type="PROSITE" id="PS50297">
    <property type="entry name" value="ANK_REP_REGION"/>
    <property type="match status" value="1"/>
</dbReference>
<evidence type="ECO:0000259" key="4">
    <source>
        <dbReference type="PROSITE" id="PS50102"/>
    </source>
</evidence>
<feature type="compositionally biased region" description="Polar residues" evidence="3">
    <location>
        <begin position="29"/>
        <end position="52"/>
    </location>
</feature>
<dbReference type="InterPro" id="IPR036770">
    <property type="entry name" value="Ankyrin_rpt-contain_sf"/>
</dbReference>
<keyword evidence="1" id="KW-0040">ANK repeat</keyword>
<evidence type="ECO:0000256" key="2">
    <source>
        <dbReference type="PROSITE-ProRule" id="PRU00176"/>
    </source>
</evidence>
<dbReference type="InterPro" id="IPR012677">
    <property type="entry name" value="Nucleotide-bd_a/b_plait_sf"/>
</dbReference>